<dbReference type="EMBL" id="QFXE01000013">
    <property type="protein sequence ID" value="RDH85326.1"/>
    <property type="molecule type" value="Genomic_DNA"/>
</dbReference>
<sequence length="500" mass="56932">MDLSRITINLRSRTPWEGADLGFALARSEFLRLWLLWLASALPFYLLLLLLVLLLASEPVLVALLVWWFKPLYEPPLLFWLSRRVFGERPGFSEMRQHWWRIVRPQLFANLTWRRFSTARSFNMPVALLEGLKGSERRTRITVLGRGQHVTGWLTFFGINFEILLELSFLVLLVLLIPTELDWLQMDSLIMSESGVEVWLQHIGSLLAMSLIAPFYVAGGFCIYLTRRSELEGWDIELGFKRLAERVKSKRSFSSAAAGLLLMAVGFVLPGEPPIAAGLPDRDAVQQSIHEVLKDDAFGKREMRDYWEYVGDTDESGEDVPWLLQWLIDVFEGYTQGMATVGEFLLWLTAGLIIAFLLYRVSQMRDWLNLDTPPGLRRRQPLPVTLSGLDIRPESLPEDLVRQAEVLLLAGEGRAALSLLYRGALSVLVFRFHLQINIGATEGECQLQVESSQDFSGAAFFQRLTAAWQGMAYGHSLPSTGELEALCRDWDRVFGELHEE</sequence>
<feature type="transmembrane region" description="Helical" evidence="1">
    <location>
        <begin position="252"/>
        <end position="269"/>
    </location>
</feature>
<evidence type="ECO:0000313" key="2">
    <source>
        <dbReference type="EMBL" id="RDH85326.1"/>
    </source>
</evidence>
<accession>A0A370DME8</accession>
<evidence type="ECO:0008006" key="4">
    <source>
        <dbReference type="Google" id="ProtNLM"/>
    </source>
</evidence>
<evidence type="ECO:0000256" key="1">
    <source>
        <dbReference type="SAM" id="Phobius"/>
    </source>
</evidence>
<comment type="caution">
    <text evidence="2">The sequence shown here is derived from an EMBL/GenBank/DDBJ whole genome shotgun (WGS) entry which is preliminary data.</text>
</comment>
<keyword evidence="1" id="KW-0812">Transmembrane</keyword>
<proteinExistence type="predicted"/>
<evidence type="ECO:0000313" key="3">
    <source>
        <dbReference type="Proteomes" id="UP000254771"/>
    </source>
</evidence>
<dbReference type="Proteomes" id="UP000254771">
    <property type="component" value="Unassembled WGS sequence"/>
</dbReference>
<feature type="transmembrane region" description="Helical" evidence="1">
    <location>
        <begin position="198"/>
        <end position="225"/>
    </location>
</feature>
<protein>
    <recommendedName>
        <fullName evidence="4">DUF4129 domain-containing protein</fullName>
    </recommendedName>
</protein>
<gene>
    <name evidence="2" type="ORF">DIZ78_10190</name>
</gene>
<keyword evidence="1" id="KW-1133">Transmembrane helix</keyword>
<organism evidence="2 3">
    <name type="scientific">endosymbiont of Escarpia spicata</name>
    <dbReference type="NCBI Taxonomy" id="2200908"/>
    <lineage>
        <taxon>Bacteria</taxon>
        <taxon>Pseudomonadati</taxon>
        <taxon>Pseudomonadota</taxon>
        <taxon>Gammaproteobacteria</taxon>
        <taxon>sulfur-oxidizing symbionts</taxon>
    </lineage>
</organism>
<reference evidence="2 3" key="1">
    <citation type="journal article" date="2018" name="ISME J.">
        <title>Endosymbiont genomes yield clues of tubeworm success.</title>
        <authorList>
            <person name="Li Y."/>
            <person name="Liles M.R."/>
            <person name="Halanych K.M."/>
        </authorList>
    </citation>
    <scope>NUCLEOTIDE SEQUENCE [LARGE SCALE GENOMIC DNA]</scope>
    <source>
        <strain evidence="2">A1462</strain>
    </source>
</reference>
<feature type="transmembrane region" description="Helical" evidence="1">
    <location>
        <begin position="153"/>
        <end position="178"/>
    </location>
</feature>
<feature type="transmembrane region" description="Helical" evidence="1">
    <location>
        <begin position="344"/>
        <end position="361"/>
    </location>
</feature>
<keyword evidence="1" id="KW-0472">Membrane</keyword>
<name>A0A370DME8_9GAMM</name>
<keyword evidence="3" id="KW-1185">Reference proteome</keyword>
<dbReference type="AlphaFoldDB" id="A0A370DME8"/>